<dbReference type="InterPro" id="IPR018060">
    <property type="entry name" value="HTH_AraC"/>
</dbReference>
<dbReference type="Gene3D" id="1.10.10.60">
    <property type="entry name" value="Homeodomain-like"/>
    <property type="match status" value="1"/>
</dbReference>
<dbReference type="InterPro" id="IPR009057">
    <property type="entry name" value="Homeodomain-like_sf"/>
</dbReference>
<keyword evidence="1" id="KW-0805">Transcription regulation</keyword>
<dbReference type="InterPro" id="IPR018062">
    <property type="entry name" value="HTH_AraC-typ_CS"/>
</dbReference>
<dbReference type="STRING" id="1759059.ATE48_08075"/>
<evidence type="ECO:0000256" key="2">
    <source>
        <dbReference type="ARBA" id="ARBA00023125"/>
    </source>
</evidence>
<dbReference type="PROSITE" id="PS01124">
    <property type="entry name" value="HTH_ARAC_FAMILY_2"/>
    <property type="match status" value="1"/>
</dbReference>
<dbReference type="PANTHER" id="PTHR46796">
    <property type="entry name" value="HTH-TYPE TRANSCRIPTIONAL ACTIVATOR RHAS-RELATED"/>
    <property type="match status" value="1"/>
</dbReference>
<dbReference type="PRINTS" id="PR00032">
    <property type="entry name" value="HTHARAC"/>
</dbReference>
<evidence type="ECO:0000256" key="3">
    <source>
        <dbReference type="ARBA" id="ARBA00023163"/>
    </source>
</evidence>
<feature type="compositionally biased region" description="Polar residues" evidence="4">
    <location>
        <begin position="90"/>
        <end position="101"/>
    </location>
</feature>
<keyword evidence="2" id="KW-0238">DNA-binding</keyword>
<keyword evidence="3" id="KW-0804">Transcription</keyword>
<name>A0A1B1AH64_9PROT</name>
<evidence type="ECO:0000313" key="6">
    <source>
        <dbReference type="EMBL" id="ANP45881.1"/>
    </source>
</evidence>
<protein>
    <recommendedName>
        <fullName evidence="5">HTH araC/xylS-type domain-containing protein</fullName>
    </recommendedName>
</protein>
<evidence type="ECO:0000256" key="1">
    <source>
        <dbReference type="ARBA" id="ARBA00023015"/>
    </source>
</evidence>
<dbReference type="GO" id="GO:0043565">
    <property type="term" value="F:sequence-specific DNA binding"/>
    <property type="evidence" value="ECO:0007669"/>
    <property type="project" value="InterPro"/>
</dbReference>
<organism evidence="6 7">
    <name type="scientific">Candidatus Viadribacter manganicus</name>
    <dbReference type="NCBI Taxonomy" id="1759059"/>
    <lineage>
        <taxon>Bacteria</taxon>
        <taxon>Pseudomonadati</taxon>
        <taxon>Pseudomonadota</taxon>
        <taxon>Alphaproteobacteria</taxon>
        <taxon>Hyphomonadales</taxon>
        <taxon>Hyphomonadaceae</taxon>
        <taxon>Candidatus Viadribacter</taxon>
    </lineage>
</organism>
<proteinExistence type="predicted"/>
<dbReference type="EMBL" id="CP013244">
    <property type="protein sequence ID" value="ANP45881.1"/>
    <property type="molecule type" value="Genomic_DNA"/>
</dbReference>
<dbReference type="InParanoid" id="A0A1B1AH64"/>
<evidence type="ECO:0000313" key="7">
    <source>
        <dbReference type="Proteomes" id="UP000092498"/>
    </source>
</evidence>
<keyword evidence="7" id="KW-1185">Reference proteome</keyword>
<dbReference type="InterPro" id="IPR020449">
    <property type="entry name" value="Tscrpt_reg_AraC-type_HTH"/>
</dbReference>
<accession>A0A1B1AH64</accession>
<feature type="region of interest" description="Disordered" evidence="4">
    <location>
        <begin position="90"/>
        <end position="128"/>
    </location>
</feature>
<feature type="compositionally biased region" description="Basic and acidic residues" evidence="4">
    <location>
        <begin position="118"/>
        <end position="128"/>
    </location>
</feature>
<dbReference type="GO" id="GO:0003700">
    <property type="term" value="F:DNA-binding transcription factor activity"/>
    <property type="evidence" value="ECO:0007669"/>
    <property type="project" value="InterPro"/>
</dbReference>
<dbReference type="FunCoup" id="A0A1B1AH64">
    <property type="interactions" value="70"/>
</dbReference>
<gene>
    <name evidence="6" type="ORF">ATE48_08075</name>
</gene>
<evidence type="ECO:0000256" key="4">
    <source>
        <dbReference type="SAM" id="MobiDB-lite"/>
    </source>
</evidence>
<feature type="domain" description="HTH araC/xylS-type" evidence="5">
    <location>
        <begin position="1"/>
        <end position="98"/>
    </location>
</feature>
<dbReference type="SUPFAM" id="SSF46689">
    <property type="entry name" value="Homeodomain-like"/>
    <property type="match status" value="2"/>
</dbReference>
<dbReference type="PROSITE" id="PS00041">
    <property type="entry name" value="HTH_ARAC_FAMILY_1"/>
    <property type="match status" value="1"/>
</dbReference>
<dbReference type="AlphaFoldDB" id="A0A1B1AH64"/>
<dbReference type="Proteomes" id="UP000092498">
    <property type="component" value="Chromosome"/>
</dbReference>
<evidence type="ECO:0000259" key="5">
    <source>
        <dbReference type="PROSITE" id="PS01124"/>
    </source>
</evidence>
<dbReference type="InterPro" id="IPR050204">
    <property type="entry name" value="AraC_XylS_family_regulators"/>
</dbReference>
<dbReference type="SMART" id="SM00342">
    <property type="entry name" value="HTH_ARAC"/>
    <property type="match status" value="1"/>
</dbReference>
<dbReference type="Pfam" id="PF12833">
    <property type="entry name" value="HTH_18"/>
    <property type="match status" value="1"/>
</dbReference>
<reference evidence="6 7" key="1">
    <citation type="submission" date="2015-11" db="EMBL/GenBank/DDBJ databases">
        <title>Whole-Genome Sequence of Candidatus Oderbacter manganicum from the National Park Lower Oder Valley, Germany.</title>
        <authorList>
            <person name="Braun B."/>
            <person name="Liere K."/>
            <person name="Szewzyk U."/>
        </authorList>
    </citation>
    <scope>NUCLEOTIDE SEQUENCE [LARGE SCALE GENOMIC DNA]</scope>
    <source>
        <strain evidence="6 7">OTSz_A_272</strain>
    </source>
</reference>
<dbReference type="KEGG" id="cbot:ATE48_08075"/>
<dbReference type="PANTHER" id="PTHR46796:SF13">
    <property type="entry name" value="HTH-TYPE TRANSCRIPTIONAL ACTIVATOR RHAS"/>
    <property type="match status" value="1"/>
</dbReference>
<sequence length="128" mass="13894">MTAIQHATAHFDAKIGVADLARQAGVSVIQLERDFAGVFGCTPHRYLTKIRLEAALLLLEGELPIAEVAQLCGYSDQSSFARRFKATTGFSPNQYRNSLGVRSSAAPLPPSRQPGPDKCTEKRGQRHG</sequence>